<dbReference type="AlphaFoldDB" id="A0A291DUE4"/>
<evidence type="ECO:0000313" key="1">
    <source>
        <dbReference type="EMBL" id="ATF91434.1"/>
    </source>
</evidence>
<dbReference type="Pfam" id="PF02413">
    <property type="entry name" value="Caudo_TAP"/>
    <property type="match status" value="1"/>
</dbReference>
<dbReference type="EMBL" id="CP023525">
    <property type="protein sequence ID" value="ATF91434.1"/>
    <property type="molecule type" value="Genomic_DNA"/>
</dbReference>
<name>A0A291DUE4_9ENTR</name>
<proteinExistence type="predicted"/>
<dbReference type="EMBL" id="UAVU01000008">
    <property type="protein sequence ID" value="SQC91540.1"/>
    <property type="molecule type" value="Genomic_DNA"/>
</dbReference>
<dbReference type="Proteomes" id="UP000251197">
    <property type="component" value="Unassembled WGS sequence"/>
</dbReference>
<dbReference type="EMBL" id="UAVU01000002">
    <property type="protein sequence ID" value="SQA96270.1"/>
    <property type="molecule type" value="Genomic_DNA"/>
</dbReference>
<dbReference type="PANTHER" id="PTHR34413">
    <property type="entry name" value="PROPHAGE TAIL FIBER ASSEMBLY PROTEIN HOMOLOG TFAE-RELATED-RELATED"/>
    <property type="match status" value="1"/>
</dbReference>
<evidence type="ECO:0000313" key="2">
    <source>
        <dbReference type="EMBL" id="SQA96270.1"/>
    </source>
</evidence>
<organism evidence="1 4">
    <name type="scientific">Cedecea neteri</name>
    <dbReference type="NCBI Taxonomy" id="158822"/>
    <lineage>
        <taxon>Bacteria</taxon>
        <taxon>Pseudomonadati</taxon>
        <taxon>Pseudomonadota</taxon>
        <taxon>Gammaproteobacteria</taxon>
        <taxon>Enterobacterales</taxon>
        <taxon>Enterobacteriaceae</taxon>
        <taxon>Cedecea</taxon>
    </lineage>
</organism>
<dbReference type="Proteomes" id="UP000217979">
    <property type="component" value="Chromosome"/>
</dbReference>
<protein>
    <submittedName>
        <fullName evidence="2">Caudovirales tail fibre assembly protein</fullName>
    </submittedName>
    <submittedName>
        <fullName evidence="1">Tail fiber assembly protein</fullName>
    </submittedName>
</protein>
<dbReference type="InterPro" id="IPR051220">
    <property type="entry name" value="TFA_Chaperone"/>
</dbReference>
<sequence length="142" mass="16242">MIFFSSKTNAFYLEENKENYQSEGTWPDDVVNVSFELFSDFSGTPPEGMSRTVGKSGLPEWQPTPALAKEQLFAIAKQIKQSRIYQTNNFINNKQWPGKSTLGRLKKEELVQYNLWLDYLDALEAIDTSNAPDIEWPTAPNQ</sequence>
<evidence type="ECO:0000313" key="3">
    <source>
        <dbReference type="EMBL" id="SQC91540.1"/>
    </source>
</evidence>
<reference evidence="2 5" key="2">
    <citation type="submission" date="2018-06" db="EMBL/GenBank/DDBJ databases">
        <authorList>
            <consortium name="Pathogen Informatics"/>
            <person name="Doyle S."/>
        </authorList>
    </citation>
    <scope>NUCLEOTIDE SEQUENCE [LARGE SCALE GENOMIC DNA]</scope>
    <source>
        <strain evidence="2 5">NCTC12120</strain>
    </source>
</reference>
<evidence type="ECO:0000313" key="5">
    <source>
        <dbReference type="Proteomes" id="UP000251197"/>
    </source>
</evidence>
<dbReference type="PANTHER" id="PTHR34413:SF1">
    <property type="entry name" value="CYTOPLASMIC PROTEIN"/>
    <property type="match status" value="1"/>
</dbReference>
<evidence type="ECO:0000313" key="4">
    <source>
        <dbReference type="Proteomes" id="UP000217979"/>
    </source>
</evidence>
<gene>
    <name evidence="1" type="ORF">CO704_04745</name>
    <name evidence="2" type="ORF">NCTC12120_00024</name>
    <name evidence="3" type="ORF">NCTC12120_04709</name>
</gene>
<dbReference type="InterPro" id="IPR003458">
    <property type="entry name" value="Phage_T4_Gp38_tail_assem"/>
</dbReference>
<accession>A0A291DUE4</accession>
<reference evidence="1 4" key="1">
    <citation type="submission" date="2017-09" db="EMBL/GenBank/DDBJ databases">
        <title>FDA dAtabase for Regulatory Grade micrObial Sequences (FDA-ARGOS): Supporting development and validation of Infectious Disease Dx tests.</title>
        <authorList>
            <person name="Minogue T."/>
            <person name="Wolcott M."/>
            <person name="Wasieloski L."/>
            <person name="Aguilar W."/>
            <person name="Moore D."/>
            <person name="Tallon L."/>
            <person name="Sadzewicz L."/>
            <person name="Ott S."/>
            <person name="Zhao X."/>
            <person name="Nagaraj S."/>
            <person name="Vavikolanu K."/>
            <person name="Aluvathingal J."/>
            <person name="Nadendla S."/>
            <person name="Sichtig H."/>
        </authorList>
    </citation>
    <scope>NUCLEOTIDE SEQUENCE [LARGE SCALE GENOMIC DNA]</scope>
    <source>
        <strain evidence="1 4">FDAARGOS_392</strain>
    </source>
</reference>